<dbReference type="Gene3D" id="3.40.50.300">
    <property type="entry name" value="P-loop containing nucleotide triphosphate hydrolases"/>
    <property type="match status" value="1"/>
</dbReference>
<organism evidence="4 5">
    <name type="scientific">Clostridium perfringens</name>
    <dbReference type="NCBI Taxonomy" id="1502"/>
    <lineage>
        <taxon>Bacteria</taxon>
        <taxon>Bacillati</taxon>
        <taxon>Bacillota</taxon>
        <taxon>Clostridia</taxon>
        <taxon>Eubacteriales</taxon>
        <taxon>Clostridiaceae</taxon>
        <taxon>Clostridium</taxon>
    </lineage>
</organism>
<dbReference type="InterPro" id="IPR038718">
    <property type="entry name" value="SNF2-like_sf"/>
</dbReference>
<dbReference type="SUPFAM" id="SSF52540">
    <property type="entry name" value="P-loop containing nucleoside triphosphate hydrolases"/>
    <property type="match status" value="2"/>
</dbReference>
<dbReference type="PANTHER" id="PTHR45766:SF6">
    <property type="entry name" value="SWI_SNF-RELATED MATRIX-ASSOCIATED ACTIN-DEPENDENT REGULATOR OF CHROMATIN SUBFAMILY A-LIKE PROTEIN 1"/>
    <property type="match status" value="1"/>
</dbReference>
<evidence type="ECO:0000259" key="2">
    <source>
        <dbReference type="PROSITE" id="PS51192"/>
    </source>
</evidence>
<accession>A0AAP4A7X8</accession>
<dbReference type="SMART" id="SM00490">
    <property type="entry name" value="HELICc"/>
    <property type="match status" value="1"/>
</dbReference>
<dbReference type="InterPro" id="IPR014001">
    <property type="entry name" value="Helicase_ATP-bd"/>
</dbReference>
<dbReference type="Pfam" id="PF00176">
    <property type="entry name" value="SNF2-rel_dom"/>
    <property type="match status" value="1"/>
</dbReference>
<evidence type="ECO:0000313" key="4">
    <source>
        <dbReference type="EMBL" id="MDH2334695.1"/>
    </source>
</evidence>
<dbReference type="EMBL" id="JARVUX010000001">
    <property type="protein sequence ID" value="MDH2334695.1"/>
    <property type="molecule type" value="Genomic_DNA"/>
</dbReference>
<reference evidence="4" key="1">
    <citation type="submission" date="2023-04" db="EMBL/GenBank/DDBJ databases">
        <title>Epidemiological investigation of Clostridium perfringens isolated from cattle.</title>
        <authorList>
            <person name="Tian R."/>
        </authorList>
    </citation>
    <scope>NUCLEOTIDE SEQUENCE</scope>
    <source>
        <strain evidence="4">ZWCP172</strain>
    </source>
</reference>
<dbReference type="SMART" id="SM00487">
    <property type="entry name" value="DEXDc"/>
    <property type="match status" value="1"/>
</dbReference>
<feature type="domain" description="Helicase ATP-binding" evidence="2">
    <location>
        <begin position="188"/>
        <end position="336"/>
    </location>
</feature>
<dbReference type="Gene3D" id="3.40.50.10810">
    <property type="entry name" value="Tandem AAA-ATPase domain"/>
    <property type="match status" value="1"/>
</dbReference>
<dbReference type="InterPro" id="IPR001650">
    <property type="entry name" value="Helicase_C-like"/>
</dbReference>
<sequence>MSSNFKEGMYVRVPVDYEDDKNPRMFATGQIDNIDEFGNINVVFNKDFRSKDEEIIYDYIPDYRLYPESKVQRCKLIKRTKGLYGLFDSFTIIKFKDKDDEGYYRYYVEDNNEVKVISEYEMIVDFTRGEISPLTQMKTYEFQSPFWYGQRLLPGEILNILNNLDKNFKTLISSRAYLFQHQIDTIVRALKEEKIRLMFADEVGLGKTIEALVVLKGMNLKKALIIVPNSLINQWKNEIDVKLWMDSIVYEEGDLPKKGIVLISFEKLDSLNLDDLIKEYDFCIIDEVHRCLSNNELFGNLYKICKNINEVILLSATPIQDRKEEYLKLLKLLKPNIYENMSEDEFIDRYEKSIGIRKLVYGAIRNLEDLDEDLAEETKEDLEDISDELEDNCLAKIVKDINIDSQNYGEEKIREALAYIAENYQFEKNIIRHRREEIQDEIPKRVLKELSYEMKGGEESFYEYNTYEKVFEYAEYLLNNTNCKEKTSKYVIKLVNSMFSSPWALELLLKKRCEFLENRTIIAKNSIETELQYIIEYAPKLTYELTYISEIEEVLLKWKEASQLEIDSIVELIDDPNNLKGRFGIIADYIDQELYDKKIVIFTAYPETLIKLKDILTNLFTEKTIAIFSVLSNREELEREVQRFQNDDQCKIMICDESGGEGRNFQIADSIIHFDIPFSPTILEQRIGRLDRIGRDKTKLVENLVLISENTLESDLFSLWNEGLNIFTESLSGLEIALDSINSFIVKSMGEDLKYGLNEALGEVKENLKSIREAVKEERYYDMSRQLDVKTKERYESIINKFDNKGGEILASTMLKWCRAVGFSPIIIDSESKEIKFDESSISYKAMSNTMFDVPDTLEILKRRNSNGITGTFDRSIAVKKENLVFFAPGEDIFDSIMKNVEEGYRGKCASVQAFESEFEWEGFIIRWNAEFNNEFLLEAGLSLNYSVFSNGHMPLKQIVSFIPLKGEELSKDKEEYILKYLEENYNSKSKLIHLGKRNGMEIEKFKEKYNYIKWNEIIKNIRLKSIKDFKEKYNYSIDKKELIKELSIALAGAKASKKYFNYKDIDCDKFKKGLEKVRDGVLNPDVSIDSILYIDLKKGFKSE</sequence>
<feature type="domain" description="Helicase C-terminal" evidence="3">
    <location>
        <begin position="589"/>
        <end position="742"/>
    </location>
</feature>
<dbReference type="InterPro" id="IPR027417">
    <property type="entry name" value="P-loop_NTPase"/>
</dbReference>
<dbReference type="Proteomes" id="UP001222958">
    <property type="component" value="Unassembled WGS sequence"/>
</dbReference>
<name>A0AAP4A7X8_CLOPF</name>
<keyword evidence="1" id="KW-0378">Hydrolase</keyword>
<proteinExistence type="predicted"/>
<dbReference type="PANTHER" id="PTHR45766">
    <property type="entry name" value="DNA ANNEALING HELICASE AND ENDONUCLEASE ZRANB3 FAMILY MEMBER"/>
    <property type="match status" value="1"/>
</dbReference>
<dbReference type="AlphaFoldDB" id="A0AAP4A7X8"/>
<evidence type="ECO:0000259" key="3">
    <source>
        <dbReference type="PROSITE" id="PS51194"/>
    </source>
</evidence>
<evidence type="ECO:0000256" key="1">
    <source>
        <dbReference type="ARBA" id="ARBA00022801"/>
    </source>
</evidence>
<dbReference type="PROSITE" id="PS51192">
    <property type="entry name" value="HELICASE_ATP_BIND_1"/>
    <property type="match status" value="1"/>
</dbReference>
<dbReference type="Pfam" id="PF00271">
    <property type="entry name" value="Helicase_C"/>
    <property type="match status" value="1"/>
</dbReference>
<dbReference type="GO" id="GO:0005524">
    <property type="term" value="F:ATP binding"/>
    <property type="evidence" value="ECO:0007669"/>
    <property type="project" value="InterPro"/>
</dbReference>
<dbReference type="InterPro" id="IPR049730">
    <property type="entry name" value="SNF2/RAD54-like_C"/>
</dbReference>
<comment type="caution">
    <text evidence="4">The sequence shown here is derived from an EMBL/GenBank/DDBJ whole genome shotgun (WGS) entry which is preliminary data.</text>
</comment>
<dbReference type="CDD" id="cd18793">
    <property type="entry name" value="SF2_C_SNF"/>
    <property type="match status" value="1"/>
</dbReference>
<evidence type="ECO:0000313" key="5">
    <source>
        <dbReference type="Proteomes" id="UP001222958"/>
    </source>
</evidence>
<dbReference type="InterPro" id="IPR000330">
    <property type="entry name" value="SNF2_N"/>
</dbReference>
<dbReference type="GO" id="GO:0016787">
    <property type="term" value="F:hydrolase activity"/>
    <property type="evidence" value="ECO:0007669"/>
    <property type="project" value="UniProtKB-KW"/>
</dbReference>
<protein>
    <submittedName>
        <fullName evidence="4">SNF2-related protein</fullName>
    </submittedName>
</protein>
<gene>
    <name evidence="4" type="ORF">QDQ28_00675</name>
</gene>
<dbReference type="RefSeq" id="WP_279856604.1">
    <property type="nucleotide sequence ID" value="NZ_JARVUX010000001.1"/>
</dbReference>
<dbReference type="PROSITE" id="PS51194">
    <property type="entry name" value="HELICASE_CTER"/>
    <property type="match status" value="1"/>
</dbReference>